<dbReference type="STRING" id="3775.A0A1Q3CPQ0"/>
<organism evidence="4 5">
    <name type="scientific">Cephalotus follicularis</name>
    <name type="common">Albany pitcher plant</name>
    <dbReference type="NCBI Taxonomy" id="3775"/>
    <lineage>
        <taxon>Eukaryota</taxon>
        <taxon>Viridiplantae</taxon>
        <taxon>Streptophyta</taxon>
        <taxon>Embryophyta</taxon>
        <taxon>Tracheophyta</taxon>
        <taxon>Spermatophyta</taxon>
        <taxon>Magnoliopsida</taxon>
        <taxon>eudicotyledons</taxon>
        <taxon>Gunneridae</taxon>
        <taxon>Pentapetalae</taxon>
        <taxon>rosids</taxon>
        <taxon>fabids</taxon>
        <taxon>Oxalidales</taxon>
        <taxon>Cephalotaceae</taxon>
        <taxon>Cephalotus</taxon>
    </lineage>
</organism>
<dbReference type="GO" id="GO:0031982">
    <property type="term" value="C:vesicle"/>
    <property type="evidence" value="ECO:0007669"/>
    <property type="project" value="TreeGrafter"/>
</dbReference>
<evidence type="ECO:0000259" key="3">
    <source>
        <dbReference type="Pfam" id="PF05617"/>
    </source>
</evidence>
<feature type="compositionally biased region" description="Pro residues" evidence="2">
    <location>
        <begin position="1"/>
        <end position="11"/>
    </location>
</feature>
<feature type="non-terminal residue" evidence="4">
    <location>
        <position position="120"/>
    </location>
</feature>
<dbReference type="InParanoid" id="A0A1Q3CPQ0"/>
<feature type="non-terminal residue" evidence="4">
    <location>
        <position position="1"/>
    </location>
</feature>
<dbReference type="GO" id="GO:0009567">
    <property type="term" value="P:double fertilization forming a zygote and endosperm"/>
    <property type="evidence" value="ECO:0007669"/>
    <property type="project" value="TreeGrafter"/>
</dbReference>
<keyword evidence="1" id="KW-0732">Signal</keyword>
<feature type="region of interest" description="Disordered" evidence="2">
    <location>
        <begin position="1"/>
        <end position="43"/>
    </location>
</feature>
<dbReference type="Pfam" id="PF05617">
    <property type="entry name" value="Prolamin_like"/>
    <property type="match status" value="1"/>
</dbReference>
<dbReference type="GO" id="GO:0005576">
    <property type="term" value="C:extracellular region"/>
    <property type="evidence" value="ECO:0007669"/>
    <property type="project" value="TreeGrafter"/>
</dbReference>
<evidence type="ECO:0000313" key="5">
    <source>
        <dbReference type="Proteomes" id="UP000187406"/>
    </source>
</evidence>
<proteinExistence type="predicted"/>
<dbReference type="OrthoDB" id="1862203at2759"/>
<evidence type="ECO:0000256" key="1">
    <source>
        <dbReference type="ARBA" id="ARBA00022729"/>
    </source>
</evidence>
<dbReference type="Proteomes" id="UP000187406">
    <property type="component" value="Unassembled WGS sequence"/>
</dbReference>
<accession>A0A1Q3CPQ0</accession>
<name>A0A1Q3CPQ0_CEPFO</name>
<dbReference type="PANTHER" id="PTHR31181">
    <property type="entry name" value="EGG CELL-SECRETED PROTEIN 1.4"/>
    <property type="match status" value="1"/>
</dbReference>
<evidence type="ECO:0000313" key="4">
    <source>
        <dbReference type="EMBL" id="GAV82081.1"/>
    </source>
</evidence>
<dbReference type="PANTHER" id="PTHR31181:SF67">
    <property type="entry name" value="PROLAMIN-LIKE PROTEIN (DUF1278)"/>
    <property type="match status" value="1"/>
</dbReference>
<keyword evidence="5" id="KW-1185">Reference proteome</keyword>
<dbReference type="FunCoup" id="A0A1Q3CPQ0">
    <property type="interactions" value="18"/>
</dbReference>
<evidence type="ECO:0000256" key="2">
    <source>
        <dbReference type="SAM" id="MobiDB-lite"/>
    </source>
</evidence>
<protein>
    <submittedName>
        <fullName evidence="4">Prolamin_like domain-containing protein</fullName>
    </submittedName>
</protein>
<dbReference type="EMBL" id="BDDD01002552">
    <property type="protein sequence ID" value="GAV82081.1"/>
    <property type="molecule type" value="Genomic_DNA"/>
</dbReference>
<dbReference type="InterPro" id="IPR008502">
    <property type="entry name" value="Prolamin-like"/>
</dbReference>
<dbReference type="GO" id="GO:2000008">
    <property type="term" value="P:regulation of protein localization to cell surface"/>
    <property type="evidence" value="ECO:0007669"/>
    <property type="project" value="TreeGrafter"/>
</dbReference>
<feature type="domain" description="Prolamin-like" evidence="3">
    <location>
        <begin position="51"/>
        <end position="113"/>
    </location>
</feature>
<comment type="caution">
    <text evidence="4">The sequence shown here is derived from an EMBL/GenBank/DDBJ whole genome shotgun (WGS) entry which is preliminary data.</text>
</comment>
<dbReference type="AlphaFoldDB" id="A0A1Q3CPQ0"/>
<reference evidence="5" key="1">
    <citation type="submission" date="2016-04" db="EMBL/GenBank/DDBJ databases">
        <title>Cephalotus genome sequencing.</title>
        <authorList>
            <person name="Fukushima K."/>
            <person name="Hasebe M."/>
            <person name="Fang X."/>
        </authorList>
    </citation>
    <scope>NUCLEOTIDE SEQUENCE [LARGE SCALE GENOMIC DNA]</scope>
    <source>
        <strain evidence="5">cv. St1</strain>
    </source>
</reference>
<gene>
    <name evidence="4" type="ORF">CFOL_v3_25534</name>
</gene>
<dbReference type="GO" id="GO:0080155">
    <property type="term" value="P:regulation of double fertilization forming a zygote and endosperm"/>
    <property type="evidence" value="ECO:0007669"/>
    <property type="project" value="TreeGrafter"/>
</dbReference>
<sequence>PGLPFPFPFPFPSAQSPLPGNKNPGFPPPLPSNNFPFPFEPPTSDREKVEKCLKSFVAEQICIQEILASFWSKKIAIGSVCCNSIQAVTDDCSSTVFANFNNPFFGMLLREHCANKNASP</sequence>